<dbReference type="SUPFAM" id="SSF53067">
    <property type="entry name" value="Actin-like ATPase domain"/>
    <property type="match status" value="2"/>
</dbReference>
<dbReference type="PANTHER" id="PTHR10196:SF69">
    <property type="entry name" value="GLYCEROL KINASE"/>
    <property type="match status" value="1"/>
</dbReference>
<accession>A0A023X693</accession>
<dbReference type="Proteomes" id="UP000025229">
    <property type="component" value="Chromosome"/>
</dbReference>
<reference evidence="10 12" key="1">
    <citation type="submission" date="2014-03" db="EMBL/GenBank/DDBJ databases">
        <title>Complete genome sequence of the Radio-Resistant Rubrobacter radiotolerans RSPS-4.</title>
        <authorList>
            <person name="Egas C.C."/>
            <person name="Barroso C.C."/>
            <person name="Froufe H.J.C."/>
            <person name="Pacheco J.J."/>
            <person name="Albuquerque L.L."/>
            <person name="da Costa M.M.S."/>
        </authorList>
    </citation>
    <scope>NUCLEOTIDE SEQUENCE [LARGE SCALE GENOMIC DNA]</scope>
    <source>
        <strain evidence="10 12">RSPS-4</strain>
    </source>
</reference>
<dbReference type="OrthoDB" id="9805576at2"/>
<sequence length="503" mass="55304">MSAKYIMALDEGSSSARTLIIDPDGEVVGEARRNLDYLFPRPGWVELDPVKLFEVQLATMHQAMEEAGCTVRDIACVGITTHRETAMIWDRKTGEPVHNAVMWMSKQTDGIIRRWSEQGLDDEIRRRTGLINDSYFSAGKLTWLLENVEGCRARAERGELACGTVDTWLLWNLTGGRAHMTDHSEASRTMIFNLEDLAWDEHLLSNFGIPPELLPEAVPSDSHFGETSREILGESVPITAVLADQQAGLFGQACFEPGMAKNTFGTAGVLTVNTGVEPLYVDGMTTSVAWTAGETSYELEGVVFHSGQTIQYLRDRLHMIEDASETEAIAGELKDTGGVYFVPAFQGLCAPHWNREAKAAIVGITLETETKHIVRAGLESIAYQTKDNIEALIAGGGDIPSLRVDGGAVRNDLLCQFQADILGVPVERPHGLERTGLGVAYLAGISPGLWTDMNDIARNWTPERVFEPRMSEDEREALYRGWRTAVQAACLPLVEDAPRVGTN</sequence>
<dbReference type="PIRSF" id="PIRSF000538">
    <property type="entry name" value="GlpK"/>
    <property type="match status" value="1"/>
</dbReference>
<dbReference type="Pfam" id="PF02782">
    <property type="entry name" value="FGGY_C"/>
    <property type="match status" value="1"/>
</dbReference>
<dbReference type="GO" id="GO:0005524">
    <property type="term" value="F:ATP binding"/>
    <property type="evidence" value="ECO:0007669"/>
    <property type="project" value="UniProtKB-KW"/>
</dbReference>
<dbReference type="HOGENOM" id="CLU_009281_2_3_11"/>
<evidence type="ECO:0000256" key="2">
    <source>
        <dbReference type="ARBA" id="ARBA00022679"/>
    </source>
</evidence>
<dbReference type="GO" id="GO:0019563">
    <property type="term" value="P:glycerol catabolic process"/>
    <property type="evidence" value="ECO:0007669"/>
    <property type="project" value="TreeGrafter"/>
</dbReference>
<evidence type="ECO:0000256" key="6">
    <source>
        <dbReference type="ARBA" id="ARBA00022840"/>
    </source>
</evidence>
<protein>
    <recommendedName>
        <fullName evidence="7">ATP:glycerol 3-phosphotransferase</fullName>
    </recommendedName>
</protein>
<evidence type="ECO:0000259" key="8">
    <source>
        <dbReference type="Pfam" id="PF00370"/>
    </source>
</evidence>
<dbReference type="GO" id="GO:0004370">
    <property type="term" value="F:glycerol kinase activity"/>
    <property type="evidence" value="ECO:0007669"/>
    <property type="project" value="TreeGrafter"/>
</dbReference>
<dbReference type="InterPro" id="IPR000577">
    <property type="entry name" value="Carb_kinase_FGGY"/>
</dbReference>
<evidence type="ECO:0000256" key="7">
    <source>
        <dbReference type="ARBA" id="ARBA00043149"/>
    </source>
</evidence>
<dbReference type="eggNOG" id="COG0554">
    <property type="taxonomic scope" value="Bacteria"/>
</dbReference>
<evidence type="ECO:0000256" key="3">
    <source>
        <dbReference type="ARBA" id="ARBA00022741"/>
    </source>
</evidence>
<dbReference type="FunFam" id="3.30.420.40:FF:000008">
    <property type="entry name" value="Glycerol kinase"/>
    <property type="match status" value="1"/>
</dbReference>
<dbReference type="InterPro" id="IPR043129">
    <property type="entry name" value="ATPase_NBD"/>
</dbReference>
<keyword evidence="6" id="KW-0067">ATP-binding</keyword>
<dbReference type="InterPro" id="IPR018484">
    <property type="entry name" value="FGGY_N"/>
</dbReference>
<evidence type="ECO:0000259" key="9">
    <source>
        <dbReference type="Pfam" id="PF02782"/>
    </source>
</evidence>
<name>A0A023X693_RUBRA</name>
<dbReference type="STRING" id="42256.RradSPS_2458"/>
<organism evidence="10 12">
    <name type="scientific">Rubrobacter radiotolerans</name>
    <name type="common">Arthrobacter radiotolerans</name>
    <dbReference type="NCBI Taxonomy" id="42256"/>
    <lineage>
        <taxon>Bacteria</taxon>
        <taxon>Bacillati</taxon>
        <taxon>Actinomycetota</taxon>
        <taxon>Rubrobacteria</taxon>
        <taxon>Rubrobacterales</taxon>
        <taxon>Rubrobacteraceae</taxon>
        <taxon>Rubrobacter</taxon>
    </lineage>
</organism>
<evidence type="ECO:0000313" key="10">
    <source>
        <dbReference type="EMBL" id="AHY47741.1"/>
    </source>
</evidence>
<evidence type="ECO:0000256" key="1">
    <source>
        <dbReference type="ARBA" id="ARBA00009156"/>
    </source>
</evidence>
<dbReference type="InterPro" id="IPR018485">
    <property type="entry name" value="FGGY_C"/>
</dbReference>
<dbReference type="AlphaFoldDB" id="A0A023X693"/>
<evidence type="ECO:0000313" key="12">
    <source>
        <dbReference type="Proteomes" id="UP000025229"/>
    </source>
</evidence>
<feature type="domain" description="Carbohydrate kinase FGGY C-terminal" evidence="9">
    <location>
        <begin position="261"/>
        <end position="445"/>
    </location>
</feature>
<dbReference type="RefSeq" id="WP_038683021.1">
    <property type="nucleotide sequence ID" value="NZ_CP007514.1"/>
</dbReference>
<dbReference type="KEGG" id="rrd:RradSPS_2458"/>
<dbReference type="EMBL" id="JAWXXX010000001">
    <property type="protein sequence ID" value="MDX5895217.1"/>
    <property type="molecule type" value="Genomic_DNA"/>
</dbReference>
<dbReference type="CDD" id="cd07769">
    <property type="entry name" value="ASKHA_NBD_FGGY_GK"/>
    <property type="match status" value="1"/>
</dbReference>
<evidence type="ECO:0000256" key="5">
    <source>
        <dbReference type="ARBA" id="ARBA00022798"/>
    </source>
</evidence>
<dbReference type="PATRIC" id="fig|42256.3.peg.2505"/>
<dbReference type="EMBL" id="CP007514">
    <property type="protein sequence ID" value="AHY47741.1"/>
    <property type="molecule type" value="Genomic_DNA"/>
</dbReference>
<proteinExistence type="inferred from homology"/>
<keyword evidence="3" id="KW-0547">Nucleotide-binding</keyword>
<evidence type="ECO:0000256" key="4">
    <source>
        <dbReference type="ARBA" id="ARBA00022777"/>
    </source>
</evidence>
<keyword evidence="4 10" id="KW-0418">Kinase</keyword>
<evidence type="ECO:0000313" key="11">
    <source>
        <dbReference type="EMBL" id="MDX5895217.1"/>
    </source>
</evidence>
<keyword evidence="2 11" id="KW-0808">Transferase</keyword>
<dbReference type="InterPro" id="IPR018483">
    <property type="entry name" value="Carb_kinase_FGGY_CS"/>
</dbReference>
<keyword evidence="12" id="KW-1185">Reference proteome</keyword>
<dbReference type="GO" id="GO:0005829">
    <property type="term" value="C:cytosol"/>
    <property type="evidence" value="ECO:0007669"/>
    <property type="project" value="TreeGrafter"/>
</dbReference>
<dbReference type="Pfam" id="PF00370">
    <property type="entry name" value="FGGY_N"/>
    <property type="match status" value="1"/>
</dbReference>
<gene>
    <name evidence="10" type="ORF">RradSPS_2458</name>
    <name evidence="11" type="ORF">SIL72_14410</name>
</gene>
<dbReference type="Proteomes" id="UP001281130">
    <property type="component" value="Unassembled WGS sequence"/>
</dbReference>
<keyword evidence="5" id="KW-0319">Glycerol metabolism</keyword>
<reference evidence="11" key="2">
    <citation type="submission" date="2023-11" db="EMBL/GenBank/DDBJ databases">
        <title>MicrobeMod: A computational toolkit for identifying prokaryotic methylation and restriction-modification with nanopore sequencing.</title>
        <authorList>
            <person name="Crits-Christoph A."/>
            <person name="Kang S.C."/>
            <person name="Lee H."/>
            <person name="Ostrov N."/>
        </authorList>
    </citation>
    <scope>NUCLEOTIDE SEQUENCE</scope>
    <source>
        <strain evidence="11">ATCC 51242</strain>
    </source>
</reference>
<dbReference type="PANTHER" id="PTHR10196">
    <property type="entry name" value="SUGAR KINASE"/>
    <property type="match status" value="1"/>
</dbReference>
<dbReference type="NCBIfam" id="NF000756">
    <property type="entry name" value="PRK00047.1"/>
    <property type="match status" value="1"/>
</dbReference>
<dbReference type="PROSITE" id="PS00933">
    <property type="entry name" value="FGGY_KINASES_1"/>
    <property type="match status" value="1"/>
</dbReference>
<dbReference type="Gene3D" id="3.30.420.40">
    <property type="match status" value="2"/>
</dbReference>
<feature type="domain" description="Carbohydrate kinase FGGY N-terminal" evidence="8">
    <location>
        <begin position="5"/>
        <end position="251"/>
    </location>
</feature>
<comment type="similarity">
    <text evidence="1">Belongs to the FGGY kinase family.</text>
</comment>